<dbReference type="Proteomes" id="UP000245523">
    <property type="component" value="Unassembled WGS sequence"/>
</dbReference>
<reference evidence="1 2" key="1">
    <citation type="submission" date="2018-05" db="EMBL/GenBank/DDBJ databases">
        <title>Animal gut microbial communities from fecal samples from Wisconsin, USA.</title>
        <authorList>
            <person name="Neumann A."/>
        </authorList>
    </citation>
    <scope>NUCLEOTIDE SEQUENCE [LARGE SCALE GENOMIC DNA]</scope>
    <source>
        <strain evidence="1 2">UWS4</strain>
    </source>
</reference>
<evidence type="ECO:0000313" key="2">
    <source>
        <dbReference type="Proteomes" id="UP000245523"/>
    </source>
</evidence>
<dbReference type="RefSeq" id="WP_146129125.1">
    <property type="nucleotide sequence ID" value="NZ_JAXEIU010000059.1"/>
</dbReference>
<dbReference type="EMBL" id="QGHD01000040">
    <property type="protein sequence ID" value="PWK89989.1"/>
    <property type="molecule type" value="Genomic_DNA"/>
</dbReference>
<keyword evidence="2" id="KW-1185">Reference proteome</keyword>
<protein>
    <recommendedName>
        <fullName evidence="3">DUF4178 domain-containing protein</fullName>
    </recommendedName>
</protein>
<name>A0ABX5LIE8_9BACT</name>
<evidence type="ECO:0000313" key="1">
    <source>
        <dbReference type="EMBL" id="PWK89989.1"/>
    </source>
</evidence>
<accession>A0ABX5LIE8</accession>
<gene>
    <name evidence="1" type="ORF">B0H50_14021</name>
</gene>
<organism evidence="1 2">
    <name type="scientific">Hallerella porci</name>
    <dbReference type="NCBI Taxonomy" id="1945871"/>
    <lineage>
        <taxon>Bacteria</taxon>
        <taxon>Pseudomonadati</taxon>
        <taxon>Fibrobacterota</taxon>
        <taxon>Fibrobacteria</taxon>
        <taxon>Fibrobacterales</taxon>
        <taxon>Fibrobacteraceae</taxon>
        <taxon>Hallerella</taxon>
    </lineage>
</organism>
<proteinExistence type="predicted"/>
<sequence length="131" mass="15562">MTLFHFYGYIKDREYVLSPFKESVDWKTGGWWYGHFIVVQEKGDILTIQSTNESIGYKTIEIKRDGFAVIGKPTYITNDRVCIPAKNKIGRVYSVTYHFSRECFRYMVDYGDRKSTCWYYDSDLQKLEESK</sequence>
<evidence type="ECO:0008006" key="3">
    <source>
        <dbReference type="Google" id="ProtNLM"/>
    </source>
</evidence>
<comment type="caution">
    <text evidence="1">The sequence shown here is derived from an EMBL/GenBank/DDBJ whole genome shotgun (WGS) entry which is preliminary data.</text>
</comment>